<gene>
    <name evidence="9" type="ORF">SAMN05660349_00369</name>
</gene>
<accession>A0A1T5A390</accession>
<keyword evidence="10" id="KW-1185">Reference proteome</keyword>
<dbReference type="InterPro" id="IPR033985">
    <property type="entry name" value="SusD-like_N"/>
</dbReference>
<feature type="chain" id="PRO_5012391443" evidence="6">
    <location>
        <begin position="22"/>
        <end position="608"/>
    </location>
</feature>
<keyword evidence="4" id="KW-0472">Membrane</keyword>
<dbReference type="GO" id="GO:0009279">
    <property type="term" value="C:cell outer membrane"/>
    <property type="evidence" value="ECO:0007669"/>
    <property type="project" value="UniProtKB-SubCell"/>
</dbReference>
<dbReference type="Proteomes" id="UP000190852">
    <property type="component" value="Unassembled WGS sequence"/>
</dbReference>
<dbReference type="SUPFAM" id="SSF48452">
    <property type="entry name" value="TPR-like"/>
    <property type="match status" value="1"/>
</dbReference>
<evidence type="ECO:0000313" key="9">
    <source>
        <dbReference type="EMBL" id="SKB29450.1"/>
    </source>
</evidence>
<evidence type="ECO:0000256" key="5">
    <source>
        <dbReference type="ARBA" id="ARBA00023237"/>
    </source>
</evidence>
<evidence type="ECO:0000256" key="2">
    <source>
        <dbReference type="ARBA" id="ARBA00006275"/>
    </source>
</evidence>
<keyword evidence="5" id="KW-0998">Cell outer membrane</keyword>
<organism evidence="9 10">
    <name type="scientific">Parabacteroides chartae</name>
    <dbReference type="NCBI Taxonomy" id="1037355"/>
    <lineage>
        <taxon>Bacteria</taxon>
        <taxon>Pseudomonadati</taxon>
        <taxon>Bacteroidota</taxon>
        <taxon>Bacteroidia</taxon>
        <taxon>Bacteroidales</taxon>
        <taxon>Tannerellaceae</taxon>
        <taxon>Parabacteroides</taxon>
    </lineage>
</organism>
<dbReference type="Pfam" id="PF07980">
    <property type="entry name" value="SusD_RagB"/>
    <property type="match status" value="1"/>
</dbReference>
<comment type="subcellular location">
    <subcellularLocation>
        <location evidence="1">Cell outer membrane</location>
    </subcellularLocation>
</comment>
<evidence type="ECO:0000256" key="4">
    <source>
        <dbReference type="ARBA" id="ARBA00023136"/>
    </source>
</evidence>
<dbReference type="InterPro" id="IPR012944">
    <property type="entry name" value="SusD_RagB_dom"/>
</dbReference>
<reference evidence="10" key="1">
    <citation type="submission" date="2017-02" db="EMBL/GenBank/DDBJ databases">
        <authorList>
            <person name="Varghese N."/>
            <person name="Submissions S."/>
        </authorList>
    </citation>
    <scope>NUCLEOTIDE SEQUENCE [LARGE SCALE GENOMIC DNA]</scope>
    <source>
        <strain evidence="10">DSM 24967</strain>
    </source>
</reference>
<dbReference type="RefSeq" id="WP_079682112.1">
    <property type="nucleotide sequence ID" value="NZ_FUYQ01000002.1"/>
</dbReference>
<dbReference type="InterPro" id="IPR011990">
    <property type="entry name" value="TPR-like_helical_dom_sf"/>
</dbReference>
<feature type="domain" description="RagB/SusD" evidence="7">
    <location>
        <begin position="289"/>
        <end position="607"/>
    </location>
</feature>
<feature type="signal peptide" evidence="6">
    <location>
        <begin position="1"/>
        <end position="21"/>
    </location>
</feature>
<evidence type="ECO:0000313" key="10">
    <source>
        <dbReference type="Proteomes" id="UP000190852"/>
    </source>
</evidence>
<evidence type="ECO:0000259" key="7">
    <source>
        <dbReference type="Pfam" id="PF07980"/>
    </source>
</evidence>
<dbReference type="Pfam" id="PF14322">
    <property type="entry name" value="SusD-like_3"/>
    <property type="match status" value="1"/>
</dbReference>
<keyword evidence="3 6" id="KW-0732">Signal</keyword>
<sequence>MKKHYILTAVAALALSFGSCSDFLERDPDQILTEDQVFGDANMIKSVLANYYGRVRWGQNTEDSYSYILLDEACRSDGGPDNTQTFSDTQWRVYDYGLIRNINQFLAGVRAAKVLDKDVQLSIEGEARFLRAWTYFNMCRGMGGMPIVGDEVFEYKAGMDITAMQYPRSTEAELYDYIIKECTEIAPLLPEAPSINGARATKWAALMLKARAALYAGSIANYNNKMVNPIKTAGGEVGIPADKAKGYYETALSTAKEVIASGKYQLQNTKPNDKGKNFYEAVCVKENNKEVIWARDYKYPGQTVEFTKLNIPATHAEDIDRCMYSPILNLVEAFEYVDNREGGIKTKDAQGNYIFYNKPEDAFANKDARLYGSIIYPGAPFRGMPVPLQAGRKSLENGVWVSETAKGGTTDAQGNVITSFNGPTTTNEQFINKSGFFFRKFLDETPMSSTRGRNSDMWFPRFRFAEAVMIAAEASFELNKQADAVTYINMVRERAGIQPLTVVTFDDIVQENRVEFAFEDHRYWDLKRWRIADKVWNGIPNDPNAQQYALFPYVINEPGNPNNGKWVFDKQPVHMAPYPRYFQPKHYYNFIDQGWINNNPKLVKNPYQ</sequence>
<proteinExistence type="inferred from homology"/>
<evidence type="ECO:0000259" key="8">
    <source>
        <dbReference type="Pfam" id="PF14322"/>
    </source>
</evidence>
<feature type="domain" description="SusD-like N-terminal" evidence="8">
    <location>
        <begin position="86"/>
        <end position="212"/>
    </location>
</feature>
<evidence type="ECO:0000256" key="1">
    <source>
        <dbReference type="ARBA" id="ARBA00004442"/>
    </source>
</evidence>
<evidence type="ECO:0000256" key="6">
    <source>
        <dbReference type="SAM" id="SignalP"/>
    </source>
</evidence>
<dbReference type="EMBL" id="FUYQ01000002">
    <property type="protein sequence ID" value="SKB29450.1"/>
    <property type="molecule type" value="Genomic_DNA"/>
</dbReference>
<name>A0A1T5A390_9BACT</name>
<dbReference type="AlphaFoldDB" id="A0A1T5A390"/>
<evidence type="ECO:0000256" key="3">
    <source>
        <dbReference type="ARBA" id="ARBA00022729"/>
    </source>
</evidence>
<comment type="similarity">
    <text evidence="2">Belongs to the SusD family.</text>
</comment>
<protein>
    <submittedName>
        <fullName evidence="9">Starch-binding associating with outer membrane</fullName>
    </submittedName>
</protein>
<dbReference type="PROSITE" id="PS51257">
    <property type="entry name" value="PROKAR_LIPOPROTEIN"/>
    <property type="match status" value="1"/>
</dbReference>
<dbReference type="Gene3D" id="1.25.40.390">
    <property type="match status" value="1"/>
</dbReference>